<dbReference type="GO" id="GO:0005524">
    <property type="term" value="F:ATP binding"/>
    <property type="evidence" value="ECO:0007669"/>
    <property type="project" value="InterPro"/>
</dbReference>
<gene>
    <name evidence="2" type="ORF">AMS66_24200</name>
</gene>
<evidence type="ECO:0000313" key="2">
    <source>
        <dbReference type="EMBL" id="KOY13990.1"/>
    </source>
</evidence>
<sequence>MESLGGLLQQLNPSFREQSRRIAAELMEDPYVREFRAGHPELKDAQLITDLSKLYQYAKDSKNCANCPGLDNCPNDFQGHFCKLEVEHFNGKPEIIDKKAPCSKHIARQNEHVIKQRIRSFYVDERALNAGYNDVEIMGKDRMRAPAVNQVLRYINDTKENGLSPQGLFLEGSFGTGKTFLMCYLLHELAVVGHTGVIIYMPDFVEDLKSMISEGNKLKETTDILKSCDLLIFDDIGAENLNPWVRDHVMGSILNYRMNRKPTFYTSNYNLDGLEKHLSFTSRDGEEMNKGQRLMDRIRPFVDVISVRGENQRGKR</sequence>
<protein>
    <submittedName>
        <fullName evidence="2">AAA family ATPase</fullName>
    </submittedName>
</protein>
<dbReference type="PANTHER" id="PTHR30050">
    <property type="entry name" value="CHROMOSOMAL REPLICATION INITIATOR PROTEIN DNAA"/>
    <property type="match status" value="1"/>
</dbReference>
<dbReference type="RefSeq" id="WP_053783224.1">
    <property type="nucleotide sequence ID" value="NZ_LITU01000075.1"/>
</dbReference>
<organism evidence="2 3">
    <name type="scientific">Paenibacillus xylanivorans</name>
    <dbReference type="NCBI Taxonomy" id="1705561"/>
    <lineage>
        <taxon>Bacteria</taxon>
        <taxon>Bacillati</taxon>
        <taxon>Bacillota</taxon>
        <taxon>Bacilli</taxon>
        <taxon>Bacillales</taxon>
        <taxon>Paenibacillaceae</taxon>
        <taxon>Paenibacillus</taxon>
    </lineage>
</organism>
<dbReference type="InterPro" id="IPR002611">
    <property type="entry name" value="IstB_ATP-bd"/>
</dbReference>
<name>A0A0M9BK68_9BACL</name>
<evidence type="ECO:0000259" key="1">
    <source>
        <dbReference type="SMART" id="SM00382"/>
    </source>
</evidence>
<dbReference type="CDD" id="cd00009">
    <property type="entry name" value="AAA"/>
    <property type="match status" value="1"/>
</dbReference>
<dbReference type="PATRIC" id="fig|1705561.3.peg.5080"/>
<dbReference type="InterPro" id="IPR027417">
    <property type="entry name" value="P-loop_NTPase"/>
</dbReference>
<comment type="caution">
    <text evidence="2">The sequence shown here is derived from an EMBL/GenBank/DDBJ whole genome shotgun (WGS) entry which is preliminary data.</text>
</comment>
<accession>A0A0M9BK68</accession>
<dbReference type="Proteomes" id="UP000037688">
    <property type="component" value="Unassembled WGS sequence"/>
</dbReference>
<dbReference type="NCBIfam" id="NF006505">
    <property type="entry name" value="PRK08939.1"/>
    <property type="match status" value="1"/>
</dbReference>
<dbReference type="EMBL" id="LITU01000075">
    <property type="protein sequence ID" value="KOY13990.1"/>
    <property type="molecule type" value="Genomic_DNA"/>
</dbReference>
<feature type="domain" description="AAA+ ATPase" evidence="1">
    <location>
        <begin position="164"/>
        <end position="310"/>
    </location>
</feature>
<proteinExistence type="predicted"/>
<evidence type="ECO:0000313" key="3">
    <source>
        <dbReference type="Proteomes" id="UP000037688"/>
    </source>
</evidence>
<dbReference type="AlphaFoldDB" id="A0A0M9BK68"/>
<reference evidence="2 3" key="1">
    <citation type="submission" date="2015-08" db="EMBL/GenBank/DDBJ databases">
        <title>Draft genome sequence of cellulolytic and xylanolytic Paenibacillus sp. A59, isolated from a decaying forest soil from Patagonia, Argentina.</title>
        <authorList>
            <person name="Ghio S."/>
            <person name="Caceres A.M."/>
            <person name="Talia P."/>
            <person name="Grasso D."/>
            <person name="Campos E."/>
        </authorList>
    </citation>
    <scope>NUCLEOTIDE SEQUENCE [LARGE SCALE GENOMIC DNA]</scope>
    <source>
        <strain evidence="2 3">A59</strain>
    </source>
</reference>
<dbReference type="Gene3D" id="3.40.50.300">
    <property type="entry name" value="P-loop containing nucleotide triphosphate hydrolases"/>
    <property type="match status" value="1"/>
</dbReference>
<dbReference type="Pfam" id="PF07319">
    <property type="entry name" value="DnaI_N"/>
    <property type="match status" value="1"/>
</dbReference>
<dbReference type="GeneID" id="97130186"/>
<dbReference type="SUPFAM" id="SSF52540">
    <property type="entry name" value="P-loop containing nucleoside triphosphate hydrolases"/>
    <property type="match status" value="1"/>
</dbReference>
<dbReference type="InterPro" id="IPR003593">
    <property type="entry name" value="AAA+_ATPase"/>
</dbReference>
<dbReference type="PANTHER" id="PTHR30050:SF8">
    <property type="entry name" value="PRIMOSOMAL PROTEIN DNAI"/>
    <property type="match status" value="1"/>
</dbReference>
<dbReference type="OrthoDB" id="61127at2"/>
<dbReference type="Pfam" id="PF01695">
    <property type="entry name" value="IstB_IS21"/>
    <property type="match status" value="1"/>
</dbReference>
<keyword evidence="3" id="KW-1185">Reference proteome</keyword>
<dbReference type="SMART" id="SM00382">
    <property type="entry name" value="AAA"/>
    <property type="match status" value="1"/>
</dbReference>
<dbReference type="InterPro" id="IPR009928">
    <property type="entry name" value="DnaI_N"/>
</dbReference>
<dbReference type="GO" id="GO:0006260">
    <property type="term" value="P:DNA replication"/>
    <property type="evidence" value="ECO:0007669"/>
    <property type="project" value="TreeGrafter"/>
</dbReference>